<dbReference type="EMBL" id="JMPR01000043">
    <property type="protein sequence ID" value="KFD17811.1"/>
    <property type="molecule type" value="Genomic_DNA"/>
</dbReference>
<organism evidence="1 2">
    <name type="scientific">Tatumella ptyseos ATCC 33301</name>
    <dbReference type="NCBI Taxonomy" id="1005995"/>
    <lineage>
        <taxon>Bacteria</taxon>
        <taxon>Pseudomonadati</taxon>
        <taxon>Pseudomonadota</taxon>
        <taxon>Gammaproteobacteria</taxon>
        <taxon>Enterobacterales</taxon>
        <taxon>Erwiniaceae</taxon>
        <taxon>Tatumella</taxon>
    </lineage>
</organism>
<protein>
    <submittedName>
        <fullName evidence="1">Uncharacterized protein</fullName>
    </submittedName>
</protein>
<accession>A0A085JBG5</accession>
<dbReference type="AlphaFoldDB" id="A0A085JBG5"/>
<keyword evidence="2" id="KW-1185">Reference proteome</keyword>
<sequence length="37" mass="3945">MCRTGYRVARGDHAAGNIMIHIINGSNVDSAAILFKA</sequence>
<evidence type="ECO:0000313" key="1">
    <source>
        <dbReference type="EMBL" id="KFD17811.1"/>
    </source>
</evidence>
<name>A0A085JBG5_9GAMM</name>
<evidence type="ECO:0000313" key="2">
    <source>
        <dbReference type="Proteomes" id="UP000028602"/>
    </source>
</evidence>
<dbReference type="Proteomes" id="UP000028602">
    <property type="component" value="Unassembled WGS sequence"/>
</dbReference>
<comment type="caution">
    <text evidence="1">The sequence shown here is derived from an EMBL/GenBank/DDBJ whole genome shotgun (WGS) entry which is preliminary data.</text>
</comment>
<reference evidence="1 2" key="1">
    <citation type="submission" date="2014-05" db="EMBL/GenBank/DDBJ databases">
        <title>ATOL: Assembling a taxonomically balanced genome-scale reconstruction of the evolutionary history of the Enterobacteriaceae.</title>
        <authorList>
            <person name="Plunkett G.III."/>
            <person name="Neeno-Eckwall E.C."/>
            <person name="Glasner J.D."/>
            <person name="Perna N.T."/>
        </authorList>
    </citation>
    <scope>NUCLEOTIDE SEQUENCE [LARGE SCALE GENOMIC DNA]</scope>
    <source>
        <strain evidence="1 2">ATCC 33301</strain>
    </source>
</reference>
<proteinExistence type="predicted"/>
<gene>
    <name evidence="1" type="ORF">GTPT_2852</name>
</gene>